<accession>A0ABR6WPI9</accession>
<organism evidence="5 6">
    <name type="scientific">Acetobacterium tundrae</name>
    <dbReference type="NCBI Taxonomy" id="132932"/>
    <lineage>
        <taxon>Bacteria</taxon>
        <taxon>Bacillati</taxon>
        <taxon>Bacillota</taxon>
        <taxon>Clostridia</taxon>
        <taxon>Eubacteriales</taxon>
        <taxon>Eubacteriaceae</taxon>
        <taxon>Acetobacterium</taxon>
    </lineage>
</organism>
<evidence type="ECO:0000256" key="2">
    <source>
        <dbReference type="ARBA" id="ARBA00023125"/>
    </source>
</evidence>
<proteinExistence type="predicted"/>
<dbReference type="Pfam" id="PF01047">
    <property type="entry name" value="MarR"/>
    <property type="match status" value="1"/>
</dbReference>
<reference evidence="5 6" key="1">
    <citation type="journal article" date="2020" name="mSystems">
        <title>Defining Genomic and Predicted Metabolic Features of the Acetobacterium Genus.</title>
        <authorList>
            <person name="Ross D.E."/>
            <person name="Marshall C.W."/>
            <person name="Gulliver D."/>
            <person name="May H.D."/>
            <person name="Norman R.S."/>
        </authorList>
    </citation>
    <scope>NUCLEOTIDE SEQUENCE [LARGE SCALE GENOMIC DNA]</scope>
    <source>
        <strain evidence="5 6">DSM 9173</strain>
    </source>
</reference>
<dbReference type="PRINTS" id="PR00598">
    <property type="entry name" value="HTHMARR"/>
</dbReference>
<name>A0ABR6WPI9_9FIRM</name>
<keyword evidence="3" id="KW-0804">Transcription</keyword>
<evidence type="ECO:0000259" key="4">
    <source>
        <dbReference type="PROSITE" id="PS50995"/>
    </source>
</evidence>
<evidence type="ECO:0000256" key="1">
    <source>
        <dbReference type="ARBA" id="ARBA00023015"/>
    </source>
</evidence>
<dbReference type="PROSITE" id="PS50995">
    <property type="entry name" value="HTH_MARR_2"/>
    <property type="match status" value="1"/>
</dbReference>
<keyword evidence="1" id="KW-0805">Transcription regulation</keyword>
<feature type="domain" description="HTH marR-type" evidence="4">
    <location>
        <begin position="9"/>
        <end position="144"/>
    </location>
</feature>
<dbReference type="Gene3D" id="1.10.10.10">
    <property type="entry name" value="Winged helix-like DNA-binding domain superfamily/Winged helix DNA-binding domain"/>
    <property type="match status" value="1"/>
</dbReference>
<dbReference type="InterPro" id="IPR036388">
    <property type="entry name" value="WH-like_DNA-bd_sf"/>
</dbReference>
<dbReference type="PANTHER" id="PTHR42756:SF1">
    <property type="entry name" value="TRANSCRIPTIONAL REPRESSOR OF EMRAB OPERON"/>
    <property type="match status" value="1"/>
</dbReference>
<protein>
    <submittedName>
        <fullName evidence="5">MarR family transcriptional regulator</fullName>
    </submittedName>
</protein>
<dbReference type="EMBL" id="WJBB01000023">
    <property type="protein sequence ID" value="MBC3798216.1"/>
    <property type="molecule type" value="Genomic_DNA"/>
</dbReference>
<dbReference type="SUPFAM" id="SSF46785">
    <property type="entry name" value="Winged helix' DNA-binding domain"/>
    <property type="match status" value="1"/>
</dbReference>
<dbReference type="Proteomes" id="UP000653358">
    <property type="component" value="Unassembled WGS sequence"/>
</dbReference>
<dbReference type="InterPro" id="IPR036390">
    <property type="entry name" value="WH_DNA-bd_sf"/>
</dbReference>
<evidence type="ECO:0000313" key="5">
    <source>
        <dbReference type="EMBL" id="MBC3798216.1"/>
    </source>
</evidence>
<dbReference type="RefSeq" id="WP_148605727.1">
    <property type="nucleotide sequence ID" value="NZ_RXYB01000023.1"/>
</dbReference>
<dbReference type="InterPro" id="IPR000835">
    <property type="entry name" value="HTH_MarR-typ"/>
</dbReference>
<dbReference type="SMART" id="SM00347">
    <property type="entry name" value="HTH_MARR"/>
    <property type="match status" value="1"/>
</dbReference>
<keyword evidence="2" id="KW-0238">DNA-binding</keyword>
<sequence>MKVASMEQYQKFSAAMHMIYKRLYSLHQDLDSVFPEDITNSELNVLSFVRTHPGAFLKEISQSLNLPGSTLTSVVDRLECRRLVHRMVSERNRRSYSLELTEDGMRISALHEDVEKKMWESMLGALDSDTDREKLINLLETISHGL</sequence>
<keyword evidence="6" id="KW-1185">Reference proteome</keyword>
<dbReference type="PANTHER" id="PTHR42756">
    <property type="entry name" value="TRANSCRIPTIONAL REGULATOR, MARR"/>
    <property type="match status" value="1"/>
</dbReference>
<evidence type="ECO:0000313" key="6">
    <source>
        <dbReference type="Proteomes" id="UP000653358"/>
    </source>
</evidence>
<evidence type="ECO:0000256" key="3">
    <source>
        <dbReference type="ARBA" id="ARBA00023163"/>
    </source>
</evidence>
<comment type="caution">
    <text evidence="5">The sequence shown here is derived from an EMBL/GenBank/DDBJ whole genome shotgun (WGS) entry which is preliminary data.</text>
</comment>
<gene>
    <name evidence="5" type="ORF">GH807_14365</name>
</gene>